<feature type="region of interest" description="Disordered" evidence="1">
    <location>
        <begin position="325"/>
        <end position="494"/>
    </location>
</feature>
<dbReference type="InterPro" id="IPR007149">
    <property type="entry name" value="Leo1"/>
</dbReference>
<dbReference type="PANTHER" id="PTHR23146">
    <property type="entry name" value="LEO1 PROTEIN"/>
    <property type="match status" value="1"/>
</dbReference>
<feature type="non-terminal residue" evidence="2">
    <location>
        <position position="1"/>
    </location>
</feature>
<name>A0A167DK41_COLIC</name>
<feature type="compositionally biased region" description="Basic and acidic residues" evidence="1">
    <location>
        <begin position="121"/>
        <end position="133"/>
    </location>
</feature>
<dbReference type="Proteomes" id="UP000076584">
    <property type="component" value="Unassembled WGS sequence"/>
</dbReference>
<feature type="compositionally biased region" description="Acidic residues" evidence="1">
    <location>
        <begin position="422"/>
        <end position="452"/>
    </location>
</feature>
<dbReference type="GO" id="GO:0006368">
    <property type="term" value="P:transcription elongation by RNA polymerase II"/>
    <property type="evidence" value="ECO:0007669"/>
    <property type="project" value="InterPro"/>
</dbReference>
<proteinExistence type="predicted"/>
<comment type="caution">
    <text evidence="2">The sequence shown here is derived from an EMBL/GenBank/DDBJ whole genome shotgun (WGS) entry which is preliminary data.</text>
</comment>
<dbReference type="STRING" id="1573173.A0A167DK41"/>
<sequence>ISTNLAEVAWLVPFAELSFGSYYLRTVTETCGGAPASFNSTQVGRILEAGILQASLLTSLRAKKLSCQPRPTVHRRFDTPFAPSPAQYPIVVMSDSEDLVELPEEDEEDLFGDEPEDEVQEDRSRAGSERDAASDQDAGEGYGRDDEAPTSTDYETKVIEAVEMQRHRIPKAKDQRLRSLRVPKFMRIIPTLFDPDTFEPTEQDIENAKAEVPKADIRVRRQGNKLQSNAMIHRWSDGSVTMTVGDEHFEVTTKALAPGPDQPYSELQDGHYYAAAAEYSSNFLMFVGHVTDQYIVRPGKEVADDALIALAERMATISQKPQEKDMIINTIQDPELRKRQAEQAEKERMKMQRRRETQTARMDASRGFGRSGGLSIGDLEGGRRAGGSRKRGMPGAPKQKRRRPEYDSDDDLPSGARRQDDYDMEDDFIVASDEEVSEGDQDDEEELLDDDEAPRSKKRQRRSDDEDADGDDDDMMEPSGRGRRRHVVDDDDSD</sequence>
<feature type="region of interest" description="Disordered" evidence="1">
    <location>
        <begin position="101"/>
        <end position="152"/>
    </location>
</feature>
<keyword evidence="3" id="KW-1185">Reference proteome</keyword>
<protein>
    <submittedName>
        <fullName evidence="2">Lipid acyl hydrolase</fullName>
    </submittedName>
</protein>
<organism evidence="2 3">
    <name type="scientific">Colletotrichum incanum</name>
    <name type="common">Soybean anthracnose fungus</name>
    <dbReference type="NCBI Taxonomy" id="1573173"/>
    <lineage>
        <taxon>Eukaryota</taxon>
        <taxon>Fungi</taxon>
        <taxon>Dikarya</taxon>
        <taxon>Ascomycota</taxon>
        <taxon>Pezizomycotina</taxon>
        <taxon>Sordariomycetes</taxon>
        <taxon>Hypocreomycetidae</taxon>
        <taxon>Glomerellales</taxon>
        <taxon>Glomerellaceae</taxon>
        <taxon>Colletotrichum</taxon>
        <taxon>Colletotrichum spaethianum species complex</taxon>
    </lineage>
</organism>
<reference evidence="2 3" key="1">
    <citation type="submission" date="2015-06" db="EMBL/GenBank/DDBJ databases">
        <title>Survival trade-offs in plant roots during colonization by closely related pathogenic and mutualistic fungi.</title>
        <authorList>
            <person name="Hacquard S."/>
            <person name="Kracher B."/>
            <person name="Hiruma K."/>
            <person name="Weinman A."/>
            <person name="Muench P."/>
            <person name="Garrido Oter R."/>
            <person name="Ver Loren van Themaat E."/>
            <person name="Dallerey J.-F."/>
            <person name="Damm U."/>
            <person name="Henrissat B."/>
            <person name="Lespinet O."/>
            <person name="Thon M."/>
            <person name="Kemen E."/>
            <person name="McHardy A.C."/>
            <person name="Schulze-Lefert P."/>
            <person name="O'Connell R.J."/>
        </authorList>
    </citation>
    <scope>NUCLEOTIDE SEQUENCE [LARGE SCALE GENOMIC DNA]</scope>
    <source>
        <strain evidence="2 3">MAFF 238704</strain>
    </source>
</reference>
<dbReference type="GO" id="GO:0016593">
    <property type="term" value="C:Cdc73/Paf1 complex"/>
    <property type="evidence" value="ECO:0007669"/>
    <property type="project" value="InterPro"/>
</dbReference>
<feature type="compositionally biased region" description="Basic residues" evidence="1">
    <location>
        <begin position="386"/>
        <end position="403"/>
    </location>
</feature>
<feature type="compositionally biased region" description="Basic and acidic residues" evidence="1">
    <location>
        <begin position="334"/>
        <end position="358"/>
    </location>
</feature>
<dbReference type="EMBL" id="LFIW01000993">
    <property type="protein sequence ID" value="KZL83989.1"/>
    <property type="molecule type" value="Genomic_DNA"/>
</dbReference>
<dbReference type="AlphaFoldDB" id="A0A167DK41"/>
<dbReference type="Pfam" id="PF04004">
    <property type="entry name" value="Leo1"/>
    <property type="match status" value="1"/>
</dbReference>
<feature type="compositionally biased region" description="Acidic residues" evidence="1">
    <location>
        <begin position="101"/>
        <end position="120"/>
    </location>
</feature>
<keyword evidence="2" id="KW-0378">Hydrolase</keyword>
<evidence type="ECO:0000313" key="2">
    <source>
        <dbReference type="EMBL" id="KZL83989.1"/>
    </source>
</evidence>
<gene>
    <name evidence="2" type="ORF">CI238_05015</name>
</gene>
<dbReference type="GO" id="GO:1990269">
    <property type="term" value="F:RNA polymerase II C-terminal domain phosphoserine binding"/>
    <property type="evidence" value="ECO:0007669"/>
    <property type="project" value="TreeGrafter"/>
</dbReference>
<dbReference type="GO" id="GO:0016787">
    <property type="term" value="F:hydrolase activity"/>
    <property type="evidence" value="ECO:0007669"/>
    <property type="project" value="UniProtKB-KW"/>
</dbReference>
<feature type="compositionally biased region" description="Acidic residues" evidence="1">
    <location>
        <begin position="465"/>
        <end position="476"/>
    </location>
</feature>
<accession>A0A167DK41</accession>
<evidence type="ECO:0000313" key="3">
    <source>
        <dbReference type="Proteomes" id="UP000076584"/>
    </source>
</evidence>
<evidence type="ECO:0000256" key="1">
    <source>
        <dbReference type="SAM" id="MobiDB-lite"/>
    </source>
</evidence>
<dbReference type="GO" id="GO:0032968">
    <property type="term" value="P:positive regulation of transcription elongation by RNA polymerase II"/>
    <property type="evidence" value="ECO:0007669"/>
    <property type="project" value="TreeGrafter"/>
</dbReference>
<dbReference type="PANTHER" id="PTHR23146:SF0">
    <property type="entry name" value="RNA POLYMERASE-ASSOCIATED PROTEIN LEO1"/>
    <property type="match status" value="1"/>
</dbReference>